<dbReference type="CDD" id="cd18315">
    <property type="entry name" value="BTB_POZ_BAB-like"/>
    <property type="match status" value="1"/>
</dbReference>
<feature type="compositionally biased region" description="Polar residues" evidence="3">
    <location>
        <begin position="126"/>
        <end position="153"/>
    </location>
</feature>
<evidence type="ECO:0000259" key="4">
    <source>
        <dbReference type="PROSITE" id="PS50097"/>
    </source>
</evidence>
<feature type="compositionally biased region" description="Acidic residues" evidence="3">
    <location>
        <begin position="439"/>
        <end position="450"/>
    </location>
</feature>
<feature type="domain" description="BTB" evidence="4">
    <location>
        <begin position="31"/>
        <end position="96"/>
    </location>
</feature>
<sequence>MLPQQYCLRWRYHHSNLQTMFSQLLEREAYCDVLLACEGKTIKAHKIVLSACSTYFDTILSQYEEKDPILIMKDVKYVDIKCLVEFMYKGEINVDHCHLATLLKTAEELRIKGLAEVSWRDEECNSEANTNGIQSSVLPQVSTVMDSPKSTDQSNKRKRGRPPIDDYDQPSQTTQSPLTPKIVSVTGNAEDNYSNDAMSNSDQDLSIWEEDNVTNDLDDANESDEPPVKVKTEVNHDEDVIMEDIDPIAMGDIKSEPSLKILNSIVKSTTTPPTTTTTTTSTTNSTSSLTTAIEKEWPDVIKMNAYLNTGRRQQFWEEPFTKRVMDAIKSKDLEMKIAAELLGVSYGTLYGRYRDAYGCLKHPYRIPNSSTQTNRARDFWTEQGPTDILLKLKRKEITLFRAAEQLNVTPQILSNYLISMSVLDNEANQSSVHSNPSEIFDDQNSDDEADSILPDVPSNSKLFKMVTSATSHTSSSSSSSNSVLANCPDITIIKKEKLDNPKVNNNSDHSDRLSGVSEQSQK</sequence>
<evidence type="ECO:0000256" key="2">
    <source>
        <dbReference type="ARBA" id="ARBA00023242"/>
    </source>
</evidence>
<feature type="region of interest" description="Disordered" evidence="3">
    <location>
        <begin position="495"/>
        <end position="522"/>
    </location>
</feature>
<evidence type="ECO:0000313" key="5">
    <source>
        <dbReference type="EMBL" id="KAK9745936.1"/>
    </source>
</evidence>
<dbReference type="InterPro" id="IPR051095">
    <property type="entry name" value="Dros_DevTransReg"/>
</dbReference>
<dbReference type="SUPFAM" id="SSF54695">
    <property type="entry name" value="POZ domain"/>
    <property type="match status" value="1"/>
</dbReference>
<dbReference type="SMART" id="SM00225">
    <property type="entry name" value="BTB"/>
    <property type="match status" value="1"/>
</dbReference>
<feature type="region of interest" description="Disordered" evidence="3">
    <location>
        <begin position="429"/>
        <end position="456"/>
    </location>
</feature>
<name>A0AAW1MGZ2_POPJA</name>
<dbReference type="EMBL" id="JASPKY010000044">
    <property type="protein sequence ID" value="KAK9745936.1"/>
    <property type="molecule type" value="Genomic_DNA"/>
</dbReference>
<dbReference type="Proteomes" id="UP001458880">
    <property type="component" value="Unassembled WGS sequence"/>
</dbReference>
<dbReference type="Gene3D" id="3.30.710.10">
    <property type="entry name" value="Potassium Channel Kv1.1, Chain A"/>
    <property type="match status" value="1"/>
</dbReference>
<reference evidence="5 6" key="1">
    <citation type="journal article" date="2024" name="BMC Genomics">
        <title>De novo assembly and annotation of Popillia japonica's genome with initial clues to its potential as an invasive pest.</title>
        <authorList>
            <person name="Cucini C."/>
            <person name="Boschi S."/>
            <person name="Funari R."/>
            <person name="Cardaioli E."/>
            <person name="Iannotti N."/>
            <person name="Marturano G."/>
            <person name="Paoli F."/>
            <person name="Bruttini M."/>
            <person name="Carapelli A."/>
            <person name="Frati F."/>
            <person name="Nardi F."/>
        </authorList>
    </citation>
    <scope>NUCLEOTIDE SEQUENCE [LARGE SCALE GENOMIC DNA]</scope>
    <source>
        <strain evidence="5">DMR45628</strain>
    </source>
</reference>
<evidence type="ECO:0000256" key="1">
    <source>
        <dbReference type="ARBA" id="ARBA00004123"/>
    </source>
</evidence>
<keyword evidence="2" id="KW-0539">Nucleus</keyword>
<feature type="compositionally biased region" description="Polar residues" evidence="3">
    <location>
        <begin position="169"/>
        <end position="178"/>
    </location>
</feature>
<dbReference type="InterPro" id="IPR011333">
    <property type="entry name" value="SKP1/BTB/POZ_sf"/>
</dbReference>
<dbReference type="GO" id="GO:0006357">
    <property type="term" value="P:regulation of transcription by RNA polymerase II"/>
    <property type="evidence" value="ECO:0007669"/>
    <property type="project" value="TreeGrafter"/>
</dbReference>
<evidence type="ECO:0000256" key="3">
    <source>
        <dbReference type="SAM" id="MobiDB-lite"/>
    </source>
</evidence>
<evidence type="ECO:0000313" key="6">
    <source>
        <dbReference type="Proteomes" id="UP001458880"/>
    </source>
</evidence>
<dbReference type="GO" id="GO:0005634">
    <property type="term" value="C:nucleus"/>
    <property type="evidence" value="ECO:0007669"/>
    <property type="project" value="UniProtKB-SubCell"/>
</dbReference>
<accession>A0AAW1MGZ2</accession>
<dbReference type="InterPro" id="IPR000210">
    <property type="entry name" value="BTB/POZ_dom"/>
</dbReference>
<protein>
    <submittedName>
        <fullName evidence="5">BTB/POZ domain</fullName>
    </submittedName>
</protein>
<keyword evidence="6" id="KW-1185">Reference proteome</keyword>
<proteinExistence type="predicted"/>
<feature type="region of interest" description="Disordered" evidence="3">
    <location>
        <begin position="125"/>
        <end position="181"/>
    </location>
</feature>
<dbReference type="PROSITE" id="PS50097">
    <property type="entry name" value="BTB"/>
    <property type="match status" value="1"/>
</dbReference>
<organism evidence="5 6">
    <name type="scientific">Popillia japonica</name>
    <name type="common">Japanese beetle</name>
    <dbReference type="NCBI Taxonomy" id="7064"/>
    <lineage>
        <taxon>Eukaryota</taxon>
        <taxon>Metazoa</taxon>
        <taxon>Ecdysozoa</taxon>
        <taxon>Arthropoda</taxon>
        <taxon>Hexapoda</taxon>
        <taxon>Insecta</taxon>
        <taxon>Pterygota</taxon>
        <taxon>Neoptera</taxon>
        <taxon>Endopterygota</taxon>
        <taxon>Coleoptera</taxon>
        <taxon>Polyphaga</taxon>
        <taxon>Scarabaeiformia</taxon>
        <taxon>Scarabaeidae</taxon>
        <taxon>Rutelinae</taxon>
        <taxon>Popillia</taxon>
    </lineage>
</organism>
<comment type="subcellular location">
    <subcellularLocation>
        <location evidence="1">Nucleus</location>
    </subcellularLocation>
</comment>
<gene>
    <name evidence="5" type="ORF">QE152_g6569</name>
</gene>
<dbReference type="Pfam" id="PF00651">
    <property type="entry name" value="BTB"/>
    <property type="match status" value="1"/>
</dbReference>
<dbReference type="PANTHER" id="PTHR23110:SF102">
    <property type="entry name" value="PIPSQUEAK, ISOFORM O"/>
    <property type="match status" value="1"/>
</dbReference>
<dbReference type="PANTHER" id="PTHR23110">
    <property type="entry name" value="BTB DOMAIN TRANSCRIPTION FACTOR"/>
    <property type="match status" value="1"/>
</dbReference>
<comment type="caution">
    <text evidence="5">The sequence shown here is derived from an EMBL/GenBank/DDBJ whole genome shotgun (WGS) entry which is preliminary data.</text>
</comment>
<dbReference type="AlphaFoldDB" id="A0AAW1MGZ2"/>